<dbReference type="InterPro" id="IPR036188">
    <property type="entry name" value="FAD/NAD-bd_sf"/>
</dbReference>
<evidence type="ECO:0000256" key="1">
    <source>
        <dbReference type="ARBA" id="ARBA00009410"/>
    </source>
</evidence>
<dbReference type="Proteomes" id="UP001201463">
    <property type="component" value="Unassembled WGS sequence"/>
</dbReference>
<comment type="caution">
    <text evidence="5">The sequence shown here is derived from an EMBL/GenBank/DDBJ whole genome shotgun (WGS) entry which is preliminary data.</text>
</comment>
<dbReference type="PANTHER" id="PTHR13847:SF280">
    <property type="entry name" value="D-AMINO ACID DEHYDROGENASE"/>
    <property type="match status" value="1"/>
</dbReference>
<comment type="similarity">
    <text evidence="1">Belongs to the DadA oxidoreductase family.</text>
</comment>
<protein>
    <submittedName>
        <fullName evidence="5">FAD-binding oxidoreductase</fullName>
    </submittedName>
</protein>
<evidence type="ECO:0000256" key="3">
    <source>
        <dbReference type="SAM" id="MobiDB-lite"/>
    </source>
</evidence>
<reference evidence="5 6" key="1">
    <citation type="submission" date="2021-12" db="EMBL/GenBank/DDBJ databases">
        <title>Genome seq of p7.</title>
        <authorList>
            <person name="Seo T."/>
        </authorList>
    </citation>
    <scope>NUCLEOTIDE SEQUENCE [LARGE SCALE GENOMIC DNA]</scope>
    <source>
        <strain evidence="5 6">P7</strain>
    </source>
</reference>
<dbReference type="PANTHER" id="PTHR13847">
    <property type="entry name" value="SARCOSINE DEHYDROGENASE-RELATED"/>
    <property type="match status" value="1"/>
</dbReference>
<evidence type="ECO:0000313" key="6">
    <source>
        <dbReference type="Proteomes" id="UP001201463"/>
    </source>
</evidence>
<dbReference type="EMBL" id="JAJTWT010000001">
    <property type="protein sequence ID" value="MCE4536067.1"/>
    <property type="molecule type" value="Genomic_DNA"/>
</dbReference>
<evidence type="ECO:0000256" key="2">
    <source>
        <dbReference type="ARBA" id="ARBA00023002"/>
    </source>
</evidence>
<keyword evidence="6" id="KW-1185">Reference proteome</keyword>
<accession>A0ABS8XAT8</accession>
<dbReference type="Gene3D" id="3.50.50.60">
    <property type="entry name" value="FAD/NAD(P)-binding domain"/>
    <property type="match status" value="1"/>
</dbReference>
<evidence type="ECO:0000259" key="4">
    <source>
        <dbReference type="Pfam" id="PF01266"/>
    </source>
</evidence>
<dbReference type="SUPFAM" id="SSF51905">
    <property type="entry name" value="FAD/NAD(P)-binding domain"/>
    <property type="match status" value="1"/>
</dbReference>
<dbReference type="Pfam" id="PF01266">
    <property type="entry name" value="DAO"/>
    <property type="match status" value="1"/>
</dbReference>
<gene>
    <name evidence="5" type="ORF">LXT12_02175</name>
</gene>
<dbReference type="RefSeq" id="WP_233389006.1">
    <property type="nucleotide sequence ID" value="NZ_JAJTWT010000001.1"/>
</dbReference>
<evidence type="ECO:0000313" key="5">
    <source>
        <dbReference type="EMBL" id="MCE4536067.1"/>
    </source>
</evidence>
<feature type="region of interest" description="Disordered" evidence="3">
    <location>
        <begin position="215"/>
        <end position="237"/>
    </location>
</feature>
<proteinExistence type="inferred from homology"/>
<keyword evidence="2" id="KW-0560">Oxidoreductase</keyword>
<organism evidence="5 6">
    <name type="scientific">Pelomonas caseinilytica</name>
    <dbReference type="NCBI Taxonomy" id="2906763"/>
    <lineage>
        <taxon>Bacteria</taxon>
        <taxon>Pseudomonadati</taxon>
        <taxon>Pseudomonadota</taxon>
        <taxon>Betaproteobacteria</taxon>
        <taxon>Burkholderiales</taxon>
        <taxon>Sphaerotilaceae</taxon>
        <taxon>Roseateles</taxon>
    </lineage>
</organism>
<dbReference type="Gene3D" id="3.30.9.10">
    <property type="entry name" value="D-Amino Acid Oxidase, subunit A, domain 2"/>
    <property type="match status" value="1"/>
</dbReference>
<dbReference type="InterPro" id="IPR006076">
    <property type="entry name" value="FAD-dep_OxRdtase"/>
</dbReference>
<name>A0ABS8XAT8_9BURK</name>
<feature type="domain" description="FAD dependent oxidoreductase" evidence="4">
    <location>
        <begin position="5"/>
        <end position="399"/>
    </location>
</feature>
<sequence length="419" mass="43668">MSRSVAVVGAGLAGVATAYELAALGCRVQVFERGGSVAERASFASSALLCPFLPGLDANPPPAPLAWRWRRWRAGRQGGQGASALAALSQFGLARTAELRHALGLDDEAADGLLLALADGKRMAAAQARLEGWQALGLQVELLDADEARRREPGLSGEAALAGALALGGGGAGNARLFAQQLRHQAQRLGAGFRFHTTVRAITTEGAAVTLRHEYTPPPEAPARDLGTAEREASDTQPLAVGVQDERFDAVVLCNGLDAPALLGRRLPLAALHESSVTAPLRVLEAHPDLGPRAGWIDGDRGLSVARIGQRVRVTGGLAVTSTGGRTIPDFEALHRGLQHWFPGSVLHQQVQQGQSRRAVTPDGLPVLGATGRAGLWLNLSPGGRGWGVAAGAAQWLAQQITGQPNALDLTTLGPQRLA</sequence>